<evidence type="ECO:0000256" key="3">
    <source>
        <dbReference type="ARBA" id="ARBA00022777"/>
    </source>
</evidence>
<dbReference type="CDD" id="cd07783">
    <property type="entry name" value="ASKHA_NBD_FGGY_SePSK_AtXK1-like"/>
    <property type="match status" value="1"/>
</dbReference>
<evidence type="ECO:0000313" key="6">
    <source>
        <dbReference type="EMBL" id="MBB4943839.1"/>
    </source>
</evidence>
<accession>A0A7W7S4Q0</accession>
<evidence type="ECO:0000256" key="2">
    <source>
        <dbReference type="ARBA" id="ARBA00022679"/>
    </source>
</evidence>
<organism evidence="6 7">
    <name type="scientific">Streptosporangium album</name>
    <dbReference type="NCBI Taxonomy" id="47479"/>
    <lineage>
        <taxon>Bacteria</taxon>
        <taxon>Bacillati</taxon>
        <taxon>Actinomycetota</taxon>
        <taxon>Actinomycetes</taxon>
        <taxon>Streptosporangiales</taxon>
        <taxon>Streptosporangiaceae</taxon>
        <taxon>Streptosporangium</taxon>
    </lineage>
</organism>
<protein>
    <submittedName>
        <fullName evidence="6">Sugar (Pentulose or hexulose) kinase</fullName>
    </submittedName>
</protein>
<dbReference type="Pfam" id="PF02782">
    <property type="entry name" value="FGGY_C"/>
    <property type="match status" value="1"/>
</dbReference>
<dbReference type="EMBL" id="JACHJU010000006">
    <property type="protein sequence ID" value="MBB4943839.1"/>
    <property type="molecule type" value="Genomic_DNA"/>
</dbReference>
<evidence type="ECO:0000259" key="4">
    <source>
        <dbReference type="Pfam" id="PF00370"/>
    </source>
</evidence>
<dbReference type="PIRSF" id="PIRSF000538">
    <property type="entry name" value="GlpK"/>
    <property type="match status" value="1"/>
</dbReference>
<dbReference type="Proteomes" id="UP000534286">
    <property type="component" value="Unassembled WGS sequence"/>
</dbReference>
<dbReference type="SUPFAM" id="SSF53067">
    <property type="entry name" value="Actin-like ATPase domain"/>
    <property type="match status" value="2"/>
</dbReference>
<dbReference type="GO" id="GO:0016301">
    <property type="term" value="F:kinase activity"/>
    <property type="evidence" value="ECO:0007669"/>
    <property type="project" value="UniProtKB-KW"/>
</dbReference>
<evidence type="ECO:0000256" key="1">
    <source>
        <dbReference type="ARBA" id="ARBA00009156"/>
    </source>
</evidence>
<keyword evidence="2" id="KW-0808">Transferase</keyword>
<dbReference type="GO" id="GO:0005975">
    <property type="term" value="P:carbohydrate metabolic process"/>
    <property type="evidence" value="ECO:0007669"/>
    <property type="project" value="InterPro"/>
</dbReference>
<dbReference type="RefSeq" id="WP_184759751.1">
    <property type="nucleotide sequence ID" value="NZ_BAABEK010000076.1"/>
</dbReference>
<comment type="similarity">
    <text evidence="1">Belongs to the FGGY kinase family.</text>
</comment>
<dbReference type="InterPro" id="IPR018484">
    <property type="entry name" value="FGGY_N"/>
</dbReference>
<dbReference type="PANTHER" id="PTHR43095">
    <property type="entry name" value="SUGAR KINASE"/>
    <property type="match status" value="1"/>
</dbReference>
<dbReference type="InterPro" id="IPR043129">
    <property type="entry name" value="ATPase_NBD"/>
</dbReference>
<gene>
    <name evidence="6" type="ORF">FHR32_008240</name>
</gene>
<dbReference type="InterPro" id="IPR018485">
    <property type="entry name" value="FGGY_C"/>
</dbReference>
<reference evidence="6 7" key="1">
    <citation type="submission" date="2020-08" db="EMBL/GenBank/DDBJ databases">
        <title>Sequencing the genomes of 1000 actinobacteria strains.</title>
        <authorList>
            <person name="Klenk H.-P."/>
        </authorList>
    </citation>
    <scope>NUCLEOTIDE SEQUENCE [LARGE SCALE GENOMIC DNA]</scope>
    <source>
        <strain evidence="6 7">DSM 43023</strain>
    </source>
</reference>
<keyword evidence="3 6" id="KW-0418">Kinase</keyword>
<dbReference type="AlphaFoldDB" id="A0A7W7S4Q0"/>
<sequence length="491" mass="51265">MRTDQPAQVWAGVDVGTQSLRVVLVDDTGRVAGRGAGSLTSHRTGAVHEQDPAQWWAVLGSAFRQALKDVDPRAVLGVAICGTSGTFLLADASDGVPRTPALMYDDARASAEAPDVTAALGYATQPSWALPKLVHLLRTGPAPLRADLESGRVRLVHCPDHLAERLVGGPVATDWSHALKTGYDLDGLDWPTEALGRLGLPQAVLPAVVRPGTPLGTVSASGADHTGLPAGIPVLAGMSDGCAAQIAAGALAPGSWNSVLGTTLVLKGVTATRIVDPANVIYSHRHPDGGWLPGGASSVGAGILERRFPSVDRDALDRAAARYEPSGGIAYPLLGRGERFPFVAPDAEGFELGTPVDEADRYAAVLQGVAFVERLAYATLRHLGADVDGPLSVTGGAVRSRYWTQLRADILGRPIRLPANPEPAFGMAVLAAAGDGRLYATSQRFVRIAETVEPRSGAAERFADAYGGFVDELAARGHLDPGLARYAKEQP</sequence>
<name>A0A7W7S4Q0_9ACTN</name>
<dbReference type="Gene3D" id="3.30.420.40">
    <property type="match status" value="2"/>
</dbReference>
<keyword evidence="7" id="KW-1185">Reference proteome</keyword>
<dbReference type="Pfam" id="PF00370">
    <property type="entry name" value="FGGY_N"/>
    <property type="match status" value="1"/>
</dbReference>
<comment type="caution">
    <text evidence="6">The sequence shown here is derived from an EMBL/GenBank/DDBJ whole genome shotgun (WGS) entry which is preliminary data.</text>
</comment>
<proteinExistence type="inferred from homology"/>
<dbReference type="InterPro" id="IPR000577">
    <property type="entry name" value="Carb_kinase_FGGY"/>
</dbReference>
<feature type="domain" description="Carbohydrate kinase FGGY N-terminal" evidence="4">
    <location>
        <begin position="10"/>
        <end position="246"/>
    </location>
</feature>
<evidence type="ECO:0000313" key="7">
    <source>
        <dbReference type="Proteomes" id="UP000534286"/>
    </source>
</evidence>
<dbReference type="InterPro" id="IPR050406">
    <property type="entry name" value="FGGY_Carb_Kinase"/>
</dbReference>
<feature type="domain" description="Carbohydrate kinase FGGY C-terminal" evidence="5">
    <location>
        <begin position="259"/>
        <end position="433"/>
    </location>
</feature>
<evidence type="ECO:0000259" key="5">
    <source>
        <dbReference type="Pfam" id="PF02782"/>
    </source>
</evidence>